<evidence type="ECO:0000313" key="4">
    <source>
        <dbReference type="Proteomes" id="UP001203338"/>
    </source>
</evidence>
<dbReference type="PROSITE" id="PS51459">
    <property type="entry name" value="FIDO"/>
    <property type="match status" value="1"/>
</dbReference>
<dbReference type="SUPFAM" id="SSF140931">
    <property type="entry name" value="Fic-like"/>
    <property type="match status" value="1"/>
</dbReference>
<dbReference type="Proteomes" id="UP001203338">
    <property type="component" value="Unassembled WGS sequence"/>
</dbReference>
<evidence type="ECO:0000256" key="1">
    <source>
        <dbReference type="SAM" id="MobiDB-lite"/>
    </source>
</evidence>
<feature type="domain" description="Fido" evidence="2">
    <location>
        <begin position="410"/>
        <end position="545"/>
    </location>
</feature>
<keyword evidence="4" id="KW-1185">Reference proteome</keyword>
<evidence type="ECO:0000313" key="3">
    <source>
        <dbReference type="EMBL" id="MCL6268338.1"/>
    </source>
</evidence>
<accession>A0ABT0PAC4</accession>
<feature type="compositionally biased region" description="Basic and acidic residues" evidence="1">
    <location>
        <begin position="612"/>
        <end position="623"/>
    </location>
</feature>
<reference evidence="3 4" key="1">
    <citation type="submission" date="2022-05" db="EMBL/GenBank/DDBJ databases">
        <authorList>
            <person name="Park J.-S."/>
        </authorList>
    </citation>
    <scope>NUCLEOTIDE SEQUENCE [LARGE SCALE GENOMIC DNA]</scope>
    <source>
        <strain evidence="3 4">2012CJ34-2</strain>
    </source>
</reference>
<proteinExistence type="predicted"/>
<comment type="caution">
    <text evidence="3">The sequence shown here is derived from an EMBL/GenBank/DDBJ whole genome shotgun (WGS) entry which is preliminary data.</text>
</comment>
<feature type="compositionally biased region" description="Polar residues" evidence="1">
    <location>
        <begin position="28"/>
        <end position="46"/>
    </location>
</feature>
<dbReference type="RefSeq" id="WP_249697168.1">
    <property type="nucleotide sequence ID" value="NZ_JAMFLX010000001.1"/>
</dbReference>
<protein>
    <recommendedName>
        <fullName evidence="2">Fido domain-containing protein</fullName>
    </recommendedName>
</protein>
<organism evidence="3 4">
    <name type="scientific">Parendozoicomonas callyspongiae</name>
    <dbReference type="NCBI Taxonomy" id="2942213"/>
    <lineage>
        <taxon>Bacteria</taxon>
        <taxon>Pseudomonadati</taxon>
        <taxon>Pseudomonadota</taxon>
        <taxon>Gammaproteobacteria</taxon>
        <taxon>Oceanospirillales</taxon>
        <taxon>Endozoicomonadaceae</taxon>
        <taxon>Parendozoicomonas</taxon>
    </lineage>
</organism>
<feature type="compositionally biased region" description="Low complexity" evidence="1">
    <location>
        <begin position="1"/>
        <end position="15"/>
    </location>
</feature>
<dbReference type="InterPro" id="IPR036597">
    <property type="entry name" value="Fido-like_dom_sf"/>
</dbReference>
<feature type="compositionally biased region" description="Polar residues" evidence="1">
    <location>
        <begin position="600"/>
        <end position="610"/>
    </location>
</feature>
<feature type="region of interest" description="Disordered" evidence="1">
    <location>
        <begin position="1"/>
        <end position="80"/>
    </location>
</feature>
<dbReference type="EMBL" id="JAMFLX010000001">
    <property type="protein sequence ID" value="MCL6268338.1"/>
    <property type="molecule type" value="Genomic_DNA"/>
</dbReference>
<dbReference type="InterPro" id="IPR003812">
    <property type="entry name" value="Fido"/>
</dbReference>
<feature type="region of interest" description="Disordered" evidence="1">
    <location>
        <begin position="591"/>
        <end position="623"/>
    </location>
</feature>
<sequence>MESPTTSRSPSPSSTLIAPRSADGSPGRKTSTSSGSTLVENIQKTGDSLIPQDRPVSPGSFVKSKPIQARKTDPATGRPELIQQTEDEKFQHIKKQAESLRLKGASLNPCKGRQALINLPPIAASMFLQFDSVGLSQIQEAEALEQYLIKTTGAPPAYRTDNDRRRVNLSYEQGSALIKKGKTAEPLIIPEFVARGRPFCLRMLETLERKCLEMETASQAAESFWGKTAKFFTNALTSTTPSSTSEHYNITLQNLQEMHSDLFCSEGHRTAFPYEDRKIKPGQILGEKRVPAPGFSSAAMDILEGDPSLPQYTEAGLKAAQEFREEQIRNLKLPKNYPAFVLHFPENLSGRFARLSIPLTLDQAIKLATVKYYEKSLHQIEQNAALFCGVLEEISEAIKRADFKHFPEQFAEENIYSAINYIFGNHGELSSLYCQHSHEIFRFKMLPAEHIKKELQREIGEFNGSLGRAKTVGELCNAIGRHIPRLIQIHPFPNGNRYIFAQLAREILLHYGYPTAPSHNLKLFGMIGAKELSNYLLMSIVYFQDFEKKCQTRYSEFDVRPGQRLPTSAGEDIEMVARQIESIRKKHNLNPEYILEEDSTSSISTPTQVPEPQEKTSWEDEID</sequence>
<gene>
    <name evidence="3" type="ORF">M3P05_00035</name>
</gene>
<name>A0ABT0PAC4_9GAMM</name>
<evidence type="ECO:0000259" key="2">
    <source>
        <dbReference type="PROSITE" id="PS51459"/>
    </source>
</evidence>
<dbReference type="Gene3D" id="1.10.3290.10">
    <property type="entry name" value="Fido-like domain"/>
    <property type="match status" value="1"/>
</dbReference>